<evidence type="ECO:0000313" key="2">
    <source>
        <dbReference type="Proteomes" id="UP001596083"/>
    </source>
</evidence>
<sequence length="81" mass="9416">MAEETAAPWGTKKIRVSLERVKEGDWVFHDGAWRRVRDMRRSEHGQVLIFKDHPPKTVNAPLDVAREITRTHQGRKGRSTQ</sequence>
<comment type="caution">
    <text evidence="1">The sequence shown here is derived from an EMBL/GenBank/DDBJ whole genome shotgun (WGS) entry which is preliminary data.</text>
</comment>
<gene>
    <name evidence="1" type="ORF">ACFP1Z_23950</name>
</gene>
<proteinExistence type="predicted"/>
<reference evidence="2" key="1">
    <citation type="journal article" date="2019" name="Int. J. Syst. Evol. Microbiol.">
        <title>The Global Catalogue of Microorganisms (GCM) 10K type strain sequencing project: providing services to taxonomists for standard genome sequencing and annotation.</title>
        <authorList>
            <consortium name="The Broad Institute Genomics Platform"/>
            <consortium name="The Broad Institute Genome Sequencing Center for Infectious Disease"/>
            <person name="Wu L."/>
            <person name="Ma J."/>
        </authorList>
    </citation>
    <scope>NUCLEOTIDE SEQUENCE [LARGE SCALE GENOMIC DNA]</scope>
    <source>
        <strain evidence="2">CGMCC 4.7304</strain>
    </source>
</reference>
<keyword evidence="2" id="KW-1185">Reference proteome</keyword>
<name>A0ABW0Z851_9ACTN</name>
<accession>A0ABW0Z851</accession>
<evidence type="ECO:0000313" key="1">
    <source>
        <dbReference type="EMBL" id="MFC5723228.1"/>
    </source>
</evidence>
<dbReference type="RefSeq" id="WP_390319306.1">
    <property type="nucleotide sequence ID" value="NZ_JBHSPB010000016.1"/>
</dbReference>
<dbReference type="EMBL" id="JBHSPB010000016">
    <property type="protein sequence ID" value="MFC5723228.1"/>
    <property type="molecule type" value="Genomic_DNA"/>
</dbReference>
<protein>
    <submittedName>
        <fullName evidence="1">Uncharacterized protein</fullName>
    </submittedName>
</protein>
<dbReference type="Proteomes" id="UP001596083">
    <property type="component" value="Unassembled WGS sequence"/>
</dbReference>
<organism evidence="1 2">
    <name type="scientific">Streptomyces gamaensis</name>
    <dbReference type="NCBI Taxonomy" id="1763542"/>
    <lineage>
        <taxon>Bacteria</taxon>
        <taxon>Bacillati</taxon>
        <taxon>Actinomycetota</taxon>
        <taxon>Actinomycetes</taxon>
        <taxon>Kitasatosporales</taxon>
        <taxon>Streptomycetaceae</taxon>
        <taxon>Streptomyces</taxon>
    </lineage>
</organism>